<evidence type="ECO:0000313" key="8">
    <source>
        <dbReference type="EMBL" id="CAB4555619.1"/>
    </source>
</evidence>
<dbReference type="EMBL" id="CAEZSZ010000057">
    <property type="protein sequence ID" value="CAB4555619.1"/>
    <property type="molecule type" value="Genomic_DNA"/>
</dbReference>
<sequence length="216" mass="23151">MSEELSIANWFVTYSGTAFEVIGTLAFAISGLLEAARKKLDIVGMAMVTFLAAFGGGTLRDVLLDRRPFFWVENEIWIWAVLVLSALALLFVRTSHLEPTRRATAWPDAIGLGIFTAGGTQIALQAGMPAIVAVIMGVITAVFGGVLRDVVVNEIPRAFVDHQPYSAIAFAGGWVVVLLSAIGASAFASVVVGAVVITGLRFLAIIFSWRLPTWKL</sequence>
<name>A0A6J6CYY5_9ZZZZ</name>
<feature type="transmembrane region" description="Helical" evidence="6">
    <location>
        <begin position="164"/>
        <end position="184"/>
    </location>
</feature>
<evidence type="ECO:0000256" key="6">
    <source>
        <dbReference type="SAM" id="Phobius"/>
    </source>
</evidence>
<evidence type="ECO:0000256" key="5">
    <source>
        <dbReference type="ARBA" id="ARBA00023136"/>
    </source>
</evidence>
<evidence type="ECO:0000259" key="7">
    <source>
        <dbReference type="Pfam" id="PF03458"/>
    </source>
</evidence>
<feature type="transmembrane region" description="Helical" evidence="6">
    <location>
        <begin position="130"/>
        <end position="152"/>
    </location>
</feature>
<evidence type="ECO:0000256" key="4">
    <source>
        <dbReference type="ARBA" id="ARBA00022989"/>
    </source>
</evidence>
<feature type="domain" description="Glycine transporter" evidence="7">
    <location>
        <begin position="106"/>
        <end position="180"/>
    </location>
</feature>
<feature type="transmembrane region" description="Helical" evidence="6">
    <location>
        <begin position="76"/>
        <end position="93"/>
    </location>
</feature>
<keyword evidence="2" id="KW-1003">Cell membrane</keyword>
<feature type="transmembrane region" description="Helical" evidence="6">
    <location>
        <begin position="40"/>
        <end position="56"/>
    </location>
</feature>
<feature type="transmembrane region" description="Helical" evidence="6">
    <location>
        <begin position="190"/>
        <end position="211"/>
    </location>
</feature>
<comment type="subcellular location">
    <subcellularLocation>
        <location evidence="1">Cell membrane</location>
        <topology evidence="1">Multi-pass membrane protein</topology>
    </subcellularLocation>
</comment>
<keyword evidence="4 6" id="KW-1133">Transmembrane helix</keyword>
<accession>A0A6J6CYY5</accession>
<organism evidence="8">
    <name type="scientific">freshwater metagenome</name>
    <dbReference type="NCBI Taxonomy" id="449393"/>
    <lineage>
        <taxon>unclassified sequences</taxon>
        <taxon>metagenomes</taxon>
        <taxon>ecological metagenomes</taxon>
    </lineage>
</organism>
<feature type="domain" description="Glycine transporter" evidence="7">
    <location>
        <begin position="18"/>
        <end position="92"/>
    </location>
</feature>
<evidence type="ECO:0000256" key="2">
    <source>
        <dbReference type="ARBA" id="ARBA00022475"/>
    </source>
</evidence>
<reference evidence="8" key="1">
    <citation type="submission" date="2020-05" db="EMBL/GenBank/DDBJ databases">
        <authorList>
            <person name="Chiriac C."/>
            <person name="Salcher M."/>
            <person name="Ghai R."/>
            <person name="Kavagutti S V."/>
        </authorList>
    </citation>
    <scope>NUCLEOTIDE SEQUENCE</scope>
</reference>
<proteinExistence type="predicted"/>
<dbReference type="AlphaFoldDB" id="A0A6J6CYY5"/>
<dbReference type="InterPro" id="IPR005115">
    <property type="entry name" value="Gly_transporter"/>
</dbReference>
<keyword evidence="5 6" id="KW-0472">Membrane</keyword>
<dbReference type="Pfam" id="PF03458">
    <property type="entry name" value="Gly_transporter"/>
    <property type="match status" value="2"/>
</dbReference>
<feature type="transmembrane region" description="Helical" evidence="6">
    <location>
        <begin position="105"/>
        <end position="124"/>
    </location>
</feature>
<dbReference type="GO" id="GO:0005886">
    <property type="term" value="C:plasma membrane"/>
    <property type="evidence" value="ECO:0007669"/>
    <property type="project" value="UniProtKB-SubCell"/>
</dbReference>
<evidence type="ECO:0000256" key="3">
    <source>
        <dbReference type="ARBA" id="ARBA00022692"/>
    </source>
</evidence>
<feature type="transmembrane region" description="Helical" evidence="6">
    <location>
        <begin position="12"/>
        <end position="33"/>
    </location>
</feature>
<dbReference type="PANTHER" id="PTHR30506">
    <property type="entry name" value="INNER MEMBRANE PROTEIN"/>
    <property type="match status" value="1"/>
</dbReference>
<dbReference type="PANTHER" id="PTHR30506:SF3">
    <property type="entry name" value="UPF0126 INNER MEMBRANE PROTEIN YADS-RELATED"/>
    <property type="match status" value="1"/>
</dbReference>
<evidence type="ECO:0000256" key="1">
    <source>
        <dbReference type="ARBA" id="ARBA00004651"/>
    </source>
</evidence>
<gene>
    <name evidence="8" type="ORF">UFOPK1561_00581</name>
</gene>
<keyword evidence="3 6" id="KW-0812">Transmembrane</keyword>
<protein>
    <submittedName>
        <fullName evidence="8">Unannotated protein</fullName>
    </submittedName>
</protein>